<evidence type="ECO:0000313" key="2">
    <source>
        <dbReference type="EMBL" id="SIS19030.1"/>
    </source>
</evidence>
<sequence>MIIETDRMVLRPITTADADQLVRLDSDPTVMRYVSGGTPTPADTIAEWVIPRAIDEMARRPGVGIWAAVDVRMGFAGWFSLRAPRHSRGPELELTYRLRRNLWGCGLGTEGSRAMMTLAFGELGTLRVFAGTMAANTASRRVMEKSGMHLAGLHHAADGDRRDRDERGEVEYELLRSEWETARFPWARSARPISHLIA</sequence>
<dbReference type="Gene3D" id="3.40.630.30">
    <property type="match status" value="1"/>
</dbReference>
<reference evidence="2 3" key="1">
    <citation type="submission" date="2017-01" db="EMBL/GenBank/DDBJ databases">
        <authorList>
            <person name="Mah S.A."/>
            <person name="Swanson W.J."/>
            <person name="Moy G.W."/>
            <person name="Vacquier V.D."/>
        </authorList>
    </citation>
    <scope>NUCLEOTIDE SEQUENCE [LARGE SCALE GENOMIC DNA]</scope>
    <source>
        <strain evidence="2 3">CPCC 203464</strain>
    </source>
</reference>
<dbReference type="AlphaFoldDB" id="A0A1N7H2P6"/>
<dbReference type="PANTHER" id="PTHR43792">
    <property type="entry name" value="GNAT FAMILY, PUTATIVE (AFU_ORTHOLOGUE AFUA_3G00765)-RELATED-RELATED"/>
    <property type="match status" value="1"/>
</dbReference>
<protein>
    <submittedName>
        <fullName evidence="2">Protein N-acetyltransferase, RimJ/RimL family</fullName>
    </submittedName>
</protein>
<dbReference type="STRING" id="1344003.SAMN05445060_3420"/>
<evidence type="ECO:0000259" key="1">
    <source>
        <dbReference type="PROSITE" id="PS51186"/>
    </source>
</evidence>
<dbReference type="Proteomes" id="UP000186218">
    <property type="component" value="Unassembled WGS sequence"/>
</dbReference>
<dbReference type="SUPFAM" id="SSF55729">
    <property type="entry name" value="Acyl-CoA N-acyltransferases (Nat)"/>
    <property type="match status" value="1"/>
</dbReference>
<dbReference type="InterPro" id="IPR016181">
    <property type="entry name" value="Acyl_CoA_acyltransferase"/>
</dbReference>
<gene>
    <name evidence="2" type="ORF">SAMN05445060_3420</name>
</gene>
<evidence type="ECO:0000313" key="3">
    <source>
        <dbReference type="Proteomes" id="UP000186218"/>
    </source>
</evidence>
<dbReference type="Pfam" id="PF13302">
    <property type="entry name" value="Acetyltransf_3"/>
    <property type="match status" value="1"/>
</dbReference>
<dbReference type="InterPro" id="IPR051531">
    <property type="entry name" value="N-acetyltransferase"/>
</dbReference>
<organism evidence="2 3">
    <name type="scientific">Williamsia sterculiae</name>
    <dbReference type="NCBI Taxonomy" id="1344003"/>
    <lineage>
        <taxon>Bacteria</taxon>
        <taxon>Bacillati</taxon>
        <taxon>Actinomycetota</taxon>
        <taxon>Actinomycetes</taxon>
        <taxon>Mycobacteriales</taxon>
        <taxon>Nocardiaceae</taxon>
        <taxon>Williamsia</taxon>
    </lineage>
</organism>
<dbReference type="OrthoDB" id="3533156at2"/>
<keyword evidence="2" id="KW-0808">Transferase</keyword>
<name>A0A1N7H2P6_9NOCA</name>
<feature type="domain" description="N-acetyltransferase" evidence="1">
    <location>
        <begin position="8"/>
        <end position="177"/>
    </location>
</feature>
<dbReference type="GO" id="GO:0016747">
    <property type="term" value="F:acyltransferase activity, transferring groups other than amino-acyl groups"/>
    <property type="evidence" value="ECO:0007669"/>
    <property type="project" value="InterPro"/>
</dbReference>
<dbReference type="RefSeq" id="WP_076482158.1">
    <property type="nucleotide sequence ID" value="NZ_FTNT01000011.1"/>
</dbReference>
<keyword evidence="3" id="KW-1185">Reference proteome</keyword>
<dbReference type="PROSITE" id="PS51186">
    <property type="entry name" value="GNAT"/>
    <property type="match status" value="1"/>
</dbReference>
<accession>A0A1N7H2P6</accession>
<dbReference type="PANTHER" id="PTHR43792:SF1">
    <property type="entry name" value="N-ACETYLTRANSFERASE DOMAIN-CONTAINING PROTEIN"/>
    <property type="match status" value="1"/>
</dbReference>
<proteinExistence type="predicted"/>
<dbReference type="EMBL" id="FTNT01000011">
    <property type="protein sequence ID" value="SIS19030.1"/>
    <property type="molecule type" value="Genomic_DNA"/>
</dbReference>
<dbReference type="InterPro" id="IPR000182">
    <property type="entry name" value="GNAT_dom"/>
</dbReference>